<proteinExistence type="predicted"/>
<protein>
    <submittedName>
        <fullName evidence="1">Uncharacterized protein</fullName>
    </submittedName>
</protein>
<accession>A0A4Y2UX41</accession>
<dbReference type="AlphaFoldDB" id="A0A4Y2UX41"/>
<gene>
    <name evidence="1" type="ORF">AVEN_224001_1</name>
</gene>
<dbReference type="Proteomes" id="UP000499080">
    <property type="component" value="Unassembled WGS sequence"/>
</dbReference>
<dbReference type="EMBL" id="BGPR01041215">
    <property type="protein sequence ID" value="GBO17463.1"/>
    <property type="molecule type" value="Genomic_DNA"/>
</dbReference>
<name>A0A4Y2UX41_ARAVE</name>
<organism evidence="1 2">
    <name type="scientific">Araneus ventricosus</name>
    <name type="common">Orbweaver spider</name>
    <name type="synonym">Epeira ventricosa</name>
    <dbReference type="NCBI Taxonomy" id="182803"/>
    <lineage>
        <taxon>Eukaryota</taxon>
        <taxon>Metazoa</taxon>
        <taxon>Ecdysozoa</taxon>
        <taxon>Arthropoda</taxon>
        <taxon>Chelicerata</taxon>
        <taxon>Arachnida</taxon>
        <taxon>Araneae</taxon>
        <taxon>Araneomorphae</taxon>
        <taxon>Entelegynae</taxon>
        <taxon>Araneoidea</taxon>
        <taxon>Araneidae</taxon>
        <taxon>Araneus</taxon>
    </lineage>
</organism>
<comment type="caution">
    <text evidence="1">The sequence shown here is derived from an EMBL/GenBank/DDBJ whole genome shotgun (WGS) entry which is preliminary data.</text>
</comment>
<evidence type="ECO:0000313" key="2">
    <source>
        <dbReference type="Proteomes" id="UP000499080"/>
    </source>
</evidence>
<keyword evidence="2" id="KW-1185">Reference proteome</keyword>
<evidence type="ECO:0000313" key="1">
    <source>
        <dbReference type="EMBL" id="GBO17463.1"/>
    </source>
</evidence>
<reference evidence="1 2" key="1">
    <citation type="journal article" date="2019" name="Sci. Rep.">
        <title>Orb-weaving spider Araneus ventricosus genome elucidates the spidroin gene catalogue.</title>
        <authorList>
            <person name="Kono N."/>
            <person name="Nakamura H."/>
            <person name="Ohtoshi R."/>
            <person name="Moran D.A.P."/>
            <person name="Shinohara A."/>
            <person name="Yoshida Y."/>
            <person name="Fujiwara M."/>
            <person name="Mori M."/>
            <person name="Tomita M."/>
            <person name="Arakawa K."/>
        </authorList>
    </citation>
    <scope>NUCLEOTIDE SEQUENCE [LARGE SCALE GENOMIC DNA]</scope>
</reference>
<sequence length="100" mass="11459">MFSLRWLSHSFLCAGRHARGGRAASRQCHVKLPCASMRDKLTAGRRSADVNEWLISKMAVRAKIHSRIIRDSREQRAEQMQRPVFIAVNNGVIFYFSTGR</sequence>